<feature type="region of interest" description="Disordered" evidence="1">
    <location>
        <begin position="22"/>
        <end position="66"/>
    </location>
</feature>
<protein>
    <recommendedName>
        <fullName evidence="4">Structural protein P5</fullName>
    </recommendedName>
</protein>
<comment type="caution">
    <text evidence="2">The sequence shown here is derived from an EMBL/GenBank/DDBJ whole genome shotgun (WGS) entry which is preliminary data.</text>
</comment>
<evidence type="ECO:0000256" key="1">
    <source>
        <dbReference type="SAM" id="MobiDB-lite"/>
    </source>
</evidence>
<organism evidence="2 3">
    <name type="scientific">Chromohalobacter moromii</name>
    <dbReference type="NCBI Taxonomy" id="2860329"/>
    <lineage>
        <taxon>Bacteria</taxon>
        <taxon>Pseudomonadati</taxon>
        <taxon>Pseudomonadota</taxon>
        <taxon>Gammaproteobacteria</taxon>
        <taxon>Oceanospirillales</taxon>
        <taxon>Halomonadaceae</taxon>
        <taxon>Chromohalobacter</taxon>
    </lineage>
</organism>
<feature type="compositionally biased region" description="Polar residues" evidence="1">
    <location>
        <begin position="86"/>
        <end position="99"/>
    </location>
</feature>
<dbReference type="Proteomes" id="UP001145353">
    <property type="component" value="Unassembled WGS sequence"/>
</dbReference>
<keyword evidence="3" id="KW-1185">Reference proteome</keyword>
<name>A0A9X2X447_9GAMM</name>
<gene>
    <name evidence="2" type="ORF">KZO87_14485</name>
</gene>
<evidence type="ECO:0000313" key="2">
    <source>
        <dbReference type="EMBL" id="MCT8506582.1"/>
    </source>
</evidence>
<feature type="region of interest" description="Disordered" evidence="1">
    <location>
        <begin position="82"/>
        <end position="101"/>
    </location>
</feature>
<evidence type="ECO:0008006" key="4">
    <source>
        <dbReference type="Google" id="ProtNLM"/>
    </source>
</evidence>
<accession>A0A9X2X447</accession>
<evidence type="ECO:0000313" key="3">
    <source>
        <dbReference type="Proteomes" id="UP001145353"/>
    </source>
</evidence>
<dbReference type="RefSeq" id="WP_247640537.1">
    <property type="nucleotide sequence ID" value="NZ_JAHXCZ010000006.1"/>
</dbReference>
<proteinExistence type="predicted"/>
<dbReference type="EMBL" id="JAHXDE010000006">
    <property type="protein sequence ID" value="MCT8506582.1"/>
    <property type="molecule type" value="Genomic_DNA"/>
</dbReference>
<reference evidence="2" key="1">
    <citation type="submission" date="2021-07" db="EMBL/GenBank/DDBJ databases">
        <authorList>
            <person name="Luelf R.H."/>
        </authorList>
    </citation>
    <scope>NUCLEOTIDE SEQUENCE</scope>
    <source>
        <strain evidence="2">TMW 2.2304</strain>
    </source>
</reference>
<dbReference type="AlphaFoldDB" id="A0A9X2X447"/>
<reference evidence="2" key="2">
    <citation type="journal article" date="2022" name="Syst. Appl. Microbiol.">
        <title>Chromohalobacter moromii sp. nov., a moderately halophilic bacterium isolated from lupine-based moromi fermentation.</title>
        <authorList>
            <person name="Lulf R.H."/>
            <person name="Hilgarth M."/>
            <person name="Ehrmann M.A."/>
        </authorList>
    </citation>
    <scope>NUCLEOTIDE SEQUENCE</scope>
    <source>
        <strain evidence="2">TMW 2.2304</strain>
    </source>
</reference>
<sequence>MMRRLAAVLLLGGVGWYLVTPRQPMPSSDDTSGGTTTGGLGESGIPWAPDYDTNPQPDAGTDNDSGGVLDWLGDFDVTTWEPRGVRNNNPGNIEYNGTQWKGLDSPPSDGRFARFVEPVYGIRALARVLDTYYRKHGINTVRGVINRWAPSTENDTGSYVEHVAEEVGASPDAPLNLTKPAVRVPLIAAIIEHENGQQPYATALIKRGVKMA</sequence>